<gene>
    <name evidence="1" type="ORF">OBRU01_03088</name>
</gene>
<keyword evidence="1" id="KW-0378">Hydrolase</keyword>
<accession>A0A0L7LRE6</accession>
<dbReference type="EMBL" id="JTDY01000260">
    <property type="protein sequence ID" value="KOB78025.1"/>
    <property type="molecule type" value="Genomic_DNA"/>
</dbReference>
<keyword evidence="1" id="KW-0540">Nuclease</keyword>
<dbReference type="AlphaFoldDB" id="A0A0L7LRE6"/>
<keyword evidence="1" id="KW-0695">RNA-directed DNA polymerase</keyword>
<sequence>MKKRRTSKIIEKHLQVSGSLKRAQKELNTKKNWIPKLKKGHLLKDSRSDILSVATDFYEDLYKSKTSEPTPPELLICEETSENNQNI</sequence>
<evidence type="ECO:0000313" key="1">
    <source>
        <dbReference type="EMBL" id="KOB78025.1"/>
    </source>
</evidence>
<keyword evidence="1" id="KW-0255">Endonuclease</keyword>
<comment type="caution">
    <text evidence="1">The sequence shown here is derived from an EMBL/GenBank/DDBJ whole genome shotgun (WGS) entry which is preliminary data.</text>
</comment>
<dbReference type="Proteomes" id="UP000037510">
    <property type="component" value="Unassembled WGS sequence"/>
</dbReference>
<organism evidence="1 2">
    <name type="scientific">Operophtera brumata</name>
    <name type="common">Winter moth</name>
    <name type="synonym">Phalaena brumata</name>
    <dbReference type="NCBI Taxonomy" id="104452"/>
    <lineage>
        <taxon>Eukaryota</taxon>
        <taxon>Metazoa</taxon>
        <taxon>Ecdysozoa</taxon>
        <taxon>Arthropoda</taxon>
        <taxon>Hexapoda</taxon>
        <taxon>Insecta</taxon>
        <taxon>Pterygota</taxon>
        <taxon>Neoptera</taxon>
        <taxon>Endopterygota</taxon>
        <taxon>Lepidoptera</taxon>
        <taxon>Glossata</taxon>
        <taxon>Ditrysia</taxon>
        <taxon>Geometroidea</taxon>
        <taxon>Geometridae</taxon>
        <taxon>Larentiinae</taxon>
        <taxon>Operophtera</taxon>
    </lineage>
</organism>
<dbReference type="GO" id="GO:0004519">
    <property type="term" value="F:endonuclease activity"/>
    <property type="evidence" value="ECO:0007669"/>
    <property type="project" value="UniProtKB-KW"/>
</dbReference>
<proteinExistence type="predicted"/>
<name>A0A0L7LRE6_OPEBR</name>
<keyword evidence="1" id="KW-0808">Transferase</keyword>
<reference evidence="1 2" key="1">
    <citation type="journal article" date="2015" name="Genome Biol. Evol.">
        <title>The genome of winter moth (Operophtera brumata) provides a genomic perspective on sexual dimorphism and phenology.</title>
        <authorList>
            <person name="Derks M.F."/>
            <person name="Smit S."/>
            <person name="Salis L."/>
            <person name="Schijlen E."/>
            <person name="Bossers A."/>
            <person name="Mateman C."/>
            <person name="Pijl A.S."/>
            <person name="de Ridder D."/>
            <person name="Groenen M.A."/>
            <person name="Visser M.E."/>
            <person name="Megens H.J."/>
        </authorList>
    </citation>
    <scope>NUCLEOTIDE SEQUENCE [LARGE SCALE GENOMIC DNA]</scope>
    <source>
        <strain evidence="1">WM2013NL</strain>
        <tissue evidence="1">Head and thorax</tissue>
    </source>
</reference>
<protein>
    <submittedName>
        <fullName evidence="1">Endonuclease-reverse transcriptase</fullName>
    </submittedName>
</protein>
<keyword evidence="1" id="KW-0548">Nucleotidyltransferase</keyword>
<evidence type="ECO:0000313" key="2">
    <source>
        <dbReference type="Proteomes" id="UP000037510"/>
    </source>
</evidence>
<dbReference type="GO" id="GO:0003964">
    <property type="term" value="F:RNA-directed DNA polymerase activity"/>
    <property type="evidence" value="ECO:0007669"/>
    <property type="project" value="UniProtKB-KW"/>
</dbReference>
<keyword evidence="2" id="KW-1185">Reference proteome</keyword>